<dbReference type="InterPro" id="IPR036286">
    <property type="entry name" value="LexA/Signal_pep-like_sf"/>
</dbReference>
<dbReference type="SUPFAM" id="SSF51306">
    <property type="entry name" value="LexA/Signal peptidase"/>
    <property type="match status" value="1"/>
</dbReference>
<dbReference type="Gene3D" id="1.10.260.40">
    <property type="entry name" value="lambda repressor-like DNA-binding domains"/>
    <property type="match status" value="1"/>
</dbReference>
<evidence type="ECO:0000256" key="2">
    <source>
        <dbReference type="ARBA" id="ARBA00023125"/>
    </source>
</evidence>
<dbReference type="InterPro" id="IPR010982">
    <property type="entry name" value="Lambda_DNA-bd_dom_sf"/>
</dbReference>
<dbReference type="PROSITE" id="PS50943">
    <property type="entry name" value="HTH_CROC1"/>
    <property type="match status" value="1"/>
</dbReference>
<dbReference type="SMART" id="SM00530">
    <property type="entry name" value="HTH_XRE"/>
    <property type="match status" value="1"/>
</dbReference>
<keyword evidence="3" id="KW-0804">Transcription</keyword>
<dbReference type="InterPro" id="IPR015927">
    <property type="entry name" value="Peptidase_S24_S26A/B/C"/>
</dbReference>
<feature type="region of interest" description="Disordered" evidence="4">
    <location>
        <begin position="1"/>
        <end position="42"/>
    </location>
</feature>
<dbReference type="AlphaFoldDB" id="A0A840FBS3"/>
<evidence type="ECO:0000256" key="3">
    <source>
        <dbReference type="ARBA" id="ARBA00023163"/>
    </source>
</evidence>
<reference evidence="6 7" key="1">
    <citation type="submission" date="2020-08" db="EMBL/GenBank/DDBJ databases">
        <title>Genomic Encyclopedia of Type Strains, Phase IV (KMG-IV): sequencing the most valuable type-strain genomes for metagenomic binning, comparative biology and taxonomic classification.</title>
        <authorList>
            <person name="Goeker M."/>
        </authorList>
    </citation>
    <scope>NUCLEOTIDE SEQUENCE [LARGE SCALE GENOMIC DNA]</scope>
    <source>
        <strain evidence="6 7">YC6723</strain>
    </source>
</reference>
<comment type="caution">
    <text evidence="6">The sequence shown here is derived from an EMBL/GenBank/DDBJ whole genome shotgun (WGS) entry which is preliminary data.</text>
</comment>
<accession>A0A840FBS3</accession>
<protein>
    <submittedName>
        <fullName evidence="6">Transcriptional regulator with XRE-family HTH domain</fullName>
    </submittedName>
</protein>
<dbReference type="SUPFAM" id="SSF47413">
    <property type="entry name" value="lambda repressor-like DNA-binding domains"/>
    <property type="match status" value="1"/>
</dbReference>
<dbReference type="EMBL" id="JACIEV010000005">
    <property type="protein sequence ID" value="MBB4154141.1"/>
    <property type="molecule type" value="Genomic_DNA"/>
</dbReference>
<feature type="compositionally biased region" description="Basic and acidic residues" evidence="4">
    <location>
        <begin position="20"/>
        <end position="35"/>
    </location>
</feature>
<dbReference type="PANTHER" id="PTHR40661">
    <property type="match status" value="1"/>
</dbReference>
<organism evidence="6 7">
    <name type="scientific">Sphingomonas jinjuensis</name>
    <dbReference type="NCBI Taxonomy" id="535907"/>
    <lineage>
        <taxon>Bacteria</taxon>
        <taxon>Pseudomonadati</taxon>
        <taxon>Pseudomonadota</taxon>
        <taxon>Alphaproteobacteria</taxon>
        <taxon>Sphingomonadales</taxon>
        <taxon>Sphingomonadaceae</taxon>
        <taxon>Sphingomonas</taxon>
    </lineage>
</organism>
<dbReference type="InterPro" id="IPR001387">
    <property type="entry name" value="Cro/C1-type_HTH"/>
</dbReference>
<dbReference type="Gene3D" id="2.10.109.10">
    <property type="entry name" value="Umud Fragment, subunit A"/>
    <property type="match status" value="1"/>
</dbReference>
<evidence type="ECO:0000256" key="1">
    <source>
        <dbReference type="ARBA" id="ARBA00023015"/>
    </source>
</evidence>
<proteinExistence type="predicted"/>
<dbReference type="CDD" id="cd06529">
    <property type="entry name" value="S24_LexA-like"/>
    <property type="match status" value="1"/>
</dbReference>
<evidence type="ECO:0000256" key="4">
    <source>
        <dbReference type="SAM" id="MobiDB-lite"/>
    </source>
</evidence>
<dbReference type="Pfam" id="PF00717">
    <property type="entry name" value="Peptidase_S24"/>
    <property type="match status" value="1"/>
</dbReference>
<sequence>MGLAHHSGARSGMASANNIERLRGERGWSRPELGRRMGTSGQQVERLEKAQRRLTTDWIDRAAAALGVSPSDIIAAEPAPMQPLPDQPVARSADAGETVEIVQLDLSLPMGPGATVDEYIEEEPIRFDLGYVRSFTRTPPHRLRIARGVGDSMYPTLNSNDLVWIDSTQTDLNQQDRVWAVSINGAAAIKRLRRLSGDRVMVVSDNPAIENYEVERAELLIGGRVIRFARDL</sequence>
<name>A0A840FBS3_9SPHN</name>
<evidence type="ECO:0000259" key="5">
    <source>
        <dbReference type="PROSITE" id="PS50943"/>
    </source>
</evidence>
<dbReference type="CDD" id="cd00093">
    <property type="entry name" value="HTH_XRE"/>
    <property type="match status" value="1"/>
</dbReference>
<feature type="domain" description="HTH cro/C1-type" evidence="5">
    <location>
        <begin position="19"/>
        <end position="73"/>
    </location>
</feature>
<dbReference type="GO" id="GO:0003677">
    <property type="term" value="F:DNA binding"/>
    <property type="evidence" value="ECO:0007669"/>
    <property type="project" value="UniProtKB-KW"/>
</dbReference>
<dbReference type="InterPro" id="IPR039418">
    <property type="entry name" value="LexA-like"/>
</dbReference>
<dbReference type="Pfam" id="PF13560">
    <property type="entry name" value="HTH_31"/>
    <property type="match status" value="1"/>
</dbReference>
<keyword evidence="7" id="KW-1185">Reference proteome</keyword>
<keyword evidence="1" id="KW-0805">Transcription regulation</keyword>
<dbReference type="Proteomes" id="UP000529795">
    <property type="component" value="Unassembled WGS sequence"/>
</dbReference>
<evidence type="ECO:0000313" key="7">
    <source>
        <dbReference type="Proteomes" id="UP000529795"/>
    </source>
</evidence>
<gene>
    <name evidence="6" type="ORF">GGQ80_002051</name>
</gene>
<keyword evidence="2" id="KW-0238">DNA-binding</keyword>
<dbReference type="PANTHER" id="PTHR40661:SF3">
    <property type="entry name" value="FELS-1 PROPHAGE TRANSCRIPTIONAL REGULATOR"/>
    <property type="match status" value="1"/>
</dbReference>
<evidence type="ECO:0000313" key="6">
    <source>
        <dbReference type="EMBL" id="MBB4154141.1"/>
    </source>
</evidence>